<evidence type="ECO:0000313" key="2">
    <source>
        <dbReference type="EMBL" id="MCA2018220.1"/>
    </source>
</evidence>
<sequence length="262" mass="29421">MQLNLNKKSYAIKLISVISLTAVSGLVQANEPVDWSGQYAGVALGVVAGKVNPDVEATDGNYFNTENLTDLKRTFSQDFSDNDMSATFIYGYQWQQENWVYGLEANLFVSNLSSKNSETNHEYAHTSNVYYSYSEKVENKFGISIKPKVGYAFDNMLVNFSVGPVLSKFKYTFNFDDTNSSYDITGKHTDSKWALGVATGLDFNYKMDNDYVLYASYLYTYYPDVVDGKSGLDEPNSSWTDEVKHDASFSSHTVSVGLVKYF</sequence>
<dbReference type="Proteomes" id="UP001199044">
    <property type="component" value="Unassembled WGS sequence"/>
</dbReference>
<feature type="chain" id="PRO_5045758193" description="Outer membrane protein beta-barrel domain-containing protein" evidence="1">
    <location>
        <begin position="30"/>
        <end position="262"/>
    </location>
</feature>
<proteinExistence type="predicted"/>
<feature type="signal peptide" evidence="1">
    <location>
        <begin position="1"/>
        <end position="29"/>
    </location>
</feature>
<dbReference type="InterPro" id="IPR011250">
    <property type="entry name" value="OMP/PagP_B-barrel"/>
</dbReference>
<comment type="caution">
    <text evidence="2">The sequence shown here is derived from an EMBL/GenBank/DDBJ whole genome shotgun (WGS) entry which is preliminary data.</text>
</comment>
<dbReference type="RefSeq" id="WP_225251713.1">
    <property type="nucleotide sequence ID" value="NZ_JAIWIU010000158.1"/>
</dbReference>
<evidence type="ECO:0000313" key="3">
    <source>
        <dbReference type="Proteomes" id="UP001199044"/>
    </source>
</evidence>
<evidence type="ECO:0000256" key="1">
    <source>
        <dbReference type="SAM" id="SignalP"/>
    </source>
</evidence>
<keyword evidence="3" id="KW-1185">Reference proteome</keyword>
<dbReference type="EMBL" id="JAIWIU010000158">
    <property type="protein sequence ID" value="MCA2018220.1"/>
    <property type="molecule type" value="Genomic_DNA"/>
</dbReference>
<gene>
    <name evidence="2" type="ORF">LDJ79_19020</name>
</gene>
<name>A0ABS7YRB6_9VIBR</name>
<dbReference type="Gene3D" id="2.40.160.20">
    <property type="match status" value="1"/>
</dbReference>
<reference evidence="3" key="1">
    <citation type="submission" date="2023-07" db="EMBL/GenBank/DDBJ databases">
        <title>Molecular identification of indigenous halophilic bacteria isolated from red sea cost, biodegradation of synthetic dyes and assessment of degraded metabolite toxicity.</title>
        <authorList>
            <person name="Chaieb K."/>
            <person name="Altayb H.N."/>
        </authorList>
    </citation>
    <scope>NUCLEOTIDE SEQUENCE [LARGE SCALE GENOMIC DNA]</scope>
    <source>
        <strain evidence="3">K20</strain>
    </source>
</reference>
<dbReference type="PANTHER" id="PTHR34001:SF3">
    <property type="entry name" value="BLL7405 PROTEIN"/>
    <property type="match status" value="1"/>
</dbReference>
<keyword evidence="1" id="KW-0732">Signal</keyword>
<evidence type="ECO:0008006" key="4">
    <source>
        <dbReference type="Google" id="ProtNLM"/>
    </source>
</evidence>
<dbReference type="PANTHER" id="PTHR34001">
    <property type="entry name" value="BLL7405 PROTEIN"/>
    <property type="match status" value="1"/>
</dbReference>
<accession>A0ABS7YRB6</accession>
<dbReference type="SUPFAM" id="SSF56925">
    <property type="entry name" value="OMPA-like"/>
    <property type="match status" value="1"/>
</dbReference>
<organism evidence="2 3">
    <name type="scientific">Vibrio tritonius</name>
    <dbReference type="NCBI Taxonomy" id="1435069"/>
    <lineage>
        <taxon>Bacteria</taxon>
        <taxon>Pseudomonadati</taxon>
        <taxon>Pseudomonadota</taxon>
        <taxon>Gammaproteobacteria</taxon>
        <taxon>Vibrionales</taxon>
        <taxon>Vibrionaceae</taxon>
        <taxon>Vibrio</taxon>
    </lineage>
</organism>
<protein>
    <recommendedName>
        <fullName evidence="4">Outer membrane protein beta-barrel domain-containing protein</fullName>
    </recommendedName>
</protein>
<dbReference type="InterPro" id="IPR051692">
    <property type="entry name" value="OMP-like"/>
</dbReference>